<proteinExistence type="predicted"/>
<dbReference type="EMBL" id="BAAAPH010000002">
    <property type="protein sequence ID" value="GAA1553635.1"/>
    <property type="molecule type" value="Genomic_DNA"/>
</dbReference>
<comment type="caution">
    <text evidence="1">The sequence shown here is derived from an EMBL/GenBank/DDBJ whole genome shotgun (WGS) entry which is preliminary data.</text>
</comment>
<dbReference type="Proteomes" id="UP001501705">
    <property type="component" value="Unassembled WGS sequence"/>
</dbReference>
<reference evidence="2" key="1">
    <citation type="journal article" date="2019" name="Int. J. Syst. Evol. Microbiol.">
        <title>The Global Catalogue of Microorganisms (GCM) 10K type strain sequencing project: providing services to taxonomists for standard genome sequencing and annotation.</title>
        <authorList>
            <consortium name="The Broad Institute Genomics Platform"/>
            <consortium name="The Broad Institute Genome Sequencing Center for Infectious Disease"/>
            <person name="Wu L."/>
            <person name="Ma J."/>
        </authorList>
    </citation>
    <scope>NUCLEOTIDE SEQUENCE [LARGE SCALE GENOMIC DNA]</scope>
    <source>
        <strain evidence="2">JCM 15572</strain>
    </source>
</reference>
<keyword evidence="2" id="KW-1185">Reference proteome</keyword>
<sequence>MSVGVGVVGARPGVLMSRLGLVMELRVALGLAAVSGPVAVLGAGPGPAVLGVGLSGLVGGRGGVLGEEGLVGGVGSGGGWMGPKGLRNRGRMGTLIRMRWLGLFCWIS</sequence>
<evidence type="ECO:0000313" key="2">
    <source>
        <dbReference type="Proteomes" id="UP001501705"/>
    </source>
</evidence>
<protein>
    <submittedName>
        <fullName evidence="1">Uncharacterized protein</fullName>
    </submittedName>
</protein>
<evidence type="ECO:0000313" key="1">
    <source>
        <dbReference type="EMBL" id="GAA1553635.1"/>
    </source>
</evidence>
<organism evidence="1 2">
    <name type="scientific">Kribbella hippodromi</name>
    <dbReference type="NCBI Taxonomy" id="434347"/>
    <lineage>
        <taxon>Bacteria</taxon>
        <taxon>Bacillati</taxon>
        <taxon>Actinomycetota</taxon>
        <taxon>Actinomycetes</taxon>
        <taxon>Propionibacteriales</taxon>
        <taxon>Kribbellaceae</taxon>
        <taxon>Kribbella</taxon>
    </lineage>
</organism>
<accession>A0ABP4N0K2</accession>
<name>A0ABP4N0K2_9ACTN</name>
<gene>
    <name evidence="1" type="ORF">GCM10009804_08220</name>
</gene>